<evidence type="ECO:0000259" key="11">
    <source>
        <dbReference type="Pfam" id="PF02875"/>
    </source>
</evidence>
<feature type="binding site" evidence="8">
    <location>
        <position position="463"/>
    </location>
    <ligand>
        <name>meso-2,6-diaminopimelate</name>
        <dbReference type="ChEBI" id="CHEBI:57791"/>
    </ligand>
</feature>
<keyword evidence="8" id="KW-0460">Magnesium</keyword>
<evidence type="ECO:0000313" key="14">
    <source>
        <dbReference type="Proteomes" id="UP000644115"/>
    </source>
</evidence>
<comment type="similarity">
    <text evidence="2 8">Belongs to the MurCDEF family. MurE subfamily.</text>
</comment>
<feature type="binding site" evidence="8">
    <location>
        <position position="30"/>
    </location>
    <ligand>
        <name>UDP-N-acetyl-alpha-D-muramoyl-L-alanyl-D-glutamate</name>
        <dbReference type="ChEBI" id="CHEBI:83900"/>
    </ligand>
</feature>
<comment type="caution">
    <text evidence="8">Lacks conserved residue(s) required for the propagation of feature annotation.</text>
</comment>
<dbReference type="NCBIfam" id="NF001126">
    <property type="entry name" value="PRK00139.1-4"/>
    <property type="match status" value="1"/>
</dbReference>
<dbReference type="PANTHER" id="PTHR23135:SF4">
    <property type="entry name" value="UDP-N-ACETYLMURAMOYL-L-ALANYL-D-GLUTAMATE--2,6-DIAMINOPIMELATE LIGASE MURE HOMOLOG, CHLOROPLASTIC"/>
    <property type="match status" value="1"/>
</dbReference>
<feature type="binding site" evidence="8">
    <location>
        <begin position="407"/>
        <end position="410"/>
    </location>
    <ligand>
        <name>meso-2,6-diaminopimelate</name>
        <dbReference type="ChEBI" id="CHEBI:57791"/>
    </ligand>
</feature>
<accession>A0A923NG64</accession>
<keyword evidence="6 8" id="KW-0131">Cell cycle</keyword>
<protein>
    <recommendedName>
        <fullName evidence="8">UDP-N-acetylmuramoyl-L-alanyl-D-glutamate--2,6-diaminopimelate ligase</fullName>
        <ecNumber evidence="8">6.3.2.13</ecNumber>
    </recommendedName>
    <alternativeName>
        <fullName evidence="8">Meso-A2pm-adding enzyme</fullName>
    </alternativeName>
    <alternativeName>
        <fullName evidence="8">Meso-diaminopimelate-adding enzyme</fullName>
    </alternativeName>
    <alternativeName>
        <fullName evidence="8">UDP-MurNAc-L-Ala-D-Glu:meso-diaminopimelate ligase</fullName>
    </alternativeName>
    <alternativeName>
        <fullName evidence="8">UDP-MurNAc-tripeptide synthetase</fullName>
    </alternativeName>
    <alternativeName>
        <fullName evidence="8">UDP-N-acetylmuramyl-tripeptide synthetase</fullName>
    </alternativeName>
</protein>
<gene>
    <name evidence="8" type="primary">murE</name>
    <name evidence="13" type="ORF">H8876_08390</name>
</gene>
<feature type="domain" description="Mur ligase C-terminal" evidence="11">
    <location>
        <begin position="334"/>
        <end position="461"/>
    </location>
</feature>
<dbReference type="Pfam" id="PF08245">
    <property type="entry name" value="Mur_ligase_M"/>
    <property type="match status" value="1"/>
</dbReference>
<dbReference type="InterPro" id="IPR036615">
    <property type="entry name" value="Mur_ligase_C_dom_sf"/>
</dbReference>
<dbReference type="GO" id="GO:0008765">
    <property type="term" value="F:UDP-N-acetylmuramoylalanyl-D-glutamate-2,6-diaminopimelate ligase activity"/>
    <property type="evidence" value="ECO:0007669"/>
    <property type="project" value="UniProtKB-UniRule"/>
</dbReference>
<keyword evidence="14" id="KW-1185">Reference proteome</keyword>
<evidence type="ECO:0000256" key="8">
    <source>
        <dbReference type="HAMAP-Rule" id="MF_00208"/>
    </source>
</evidence>
<dbReference type="EMBL" id="JACRWC010000105">
    <property type="protein sequence ID" value="MBC6000017.1"/>
    <property type="molecule type" value="Genomic_DNA"/>
</dbReference>
<dbReference type="InterPro" id="IPR004101">
    <property type="entry name" value="Mur_ligase_C"/>
</dbReference>
<comment type="PTM">
    <text evidence="8">Carboxylation is probably crucial for Mg(2+) binding and, consequently, for the gamma-phosphate positioning of ATP.</text>
</comment>
<proteinExistence type="inferred from homology"/>
<dbReference type="GO" id="GO:0005524">
    <property type="term" value="F:ATP binding"/>
    <property type="evidence" value="ECO:0007669"/>
    <property type="project" value="UniProtKB-UniRule"/>
</dbReference>
<dbReference type="InterPro" id="IPR013221">
    <property type="entry name" value="Mur_ligase_cen"/>
</dbReference>
<dbReference type="Gene3D" id="3.90.190.20">
    <property type="entry name" value="Mur ligase, C-terminal domain"/>
    <property type="match status" value="1"/>
</dbReference>
<dbReference type="GO" id="GO:0005737">
    <property type="term" value="C:cytoplasm"/>
    <property type="evidence" value="ECO:0007669"/>
    <property type="project" value="UniProtKB-SubCell"/>
</dbReference>
<feature type="binding site" evidence="8">
    <location>
        <position position="190"/>
    </location>
    <ligand>
        <name>UDP-N-acetyl-alpha-D-muramoyl-L-alanyl-D-glutamate</name>
        <dbReference type="ChEBI" id="CHEBI:83900"/>
    </ligand>
</feature>
<dbReference type="GO" id="GO:0000287">
    <property type="term" value="F:magnesium ion binding"/>
    <property type="evidence" value="ECO:0007669"/>
    <property type="project" value="UniProtKB-UniRule"/>
</dbReference>
<feature type="domain" description="Mur ligase N-terminal catalytic" evidence="10">
    <location>
        <begin position="24"/>
        <end position="98"/>
    </location>
</feature>
<keyword evidence="5 8" id="KW-0573">Peptidoglycan synthesis</keyword>
<dbReference type="SUPFAM" id="SSF63418">
    <property type="entry name" value="MurE/MurF N-terminal domain"/>
    <property type="match status" value="1"/>
</dbReference>
<dbReference type="HAMAP" id="MF_00208">
    <property type="entry name" value="MurE"/>
    <property type="match status" value="1"/>
</dbReference>
<dbReference type="Proteomes" id="UP000644115">
    <property type="component" value="Unassembled WGS sequence"/>
</dbReference>
<dbReference type="InterPro" id="IPR000713">
    <property type="entry name" value="Mur_ligase_N"/>
</dbReference>
<dbReference type="SUPFAM" id="SSF53623">
    <property type="entry name" value="MurD-like peptide ligases, catalytic domain"/>
    <property type="match status" value="1"/>
</dbReference>
<evidence type="ECO:0000256" key="5">
    <source>
        <dbReference type="ARBA" id="ARBA00022984"/>
    </source>
</evidence>
<comment type="catalytic activity">
    <reaction evidence="8">
        <text>UDP-N-acetyl-alpha-D-muramoyl-L-alanyl-D-glutamate + meso-2,6-diaminopimelate + ATP = UDP-N-acetyl-alpha-D-muramoyl-L-alanyl-gamma-D-glutamyl-meso-2,6-diaminopimelate + ADP + phosphate + H(+)</text>
        <dbReference type="Rhea" id="RHEA:23676"/>
        <dbReference type="ChEBI" id="CHEBI:15378"/>
        <dbReference type="ChEBI" id="CHEBI:30616"/>
        <dbReference type="ChEBI" id="CHEBI:43474"/>
        <dbReference type="ChEBI" id="CHEBI:57791"/>
        <dbReference type="ChEBI" id="CHEBI:83900"/>
        <dbReference type="ChEBI" id="CHEBI:83905"/>
        <dbReference type="ChEBI" id="CHEBI:456216"/>
        <dbReference type="EC" id="6.3.2.13"/>
    </reaction>
</comment>
<feature type="binding site" evidence="8">
    <location>
        <begin position="155"/>
        <end position="156"/>
    </location>
    <ligand>
        <name>UDP-N-acetyl-alpha-D-muramoyl-L-alanyl-D-glutamate</name>
        <dbReference type="ChEBI" id="CHEBI:83900"/>
    </ligand>
</feature>
<evidence type="ECO:0000256" key="4">
    <source>
        <dbReference type="ARBA" id="ARBA00022960"/>
    </source>
</evidence>
<feature type="binding site" evidence="8">
    <location>
        <position position="383"/>
    </location>
    <ligand>
        <name>meso-2,6-diaminopimelate</name>
        <dbReference type="ChEBI" id="CHEBI:57791"/>
    </ligand>
</feature>
<feature type="modified residue" description="N6-carboxylysine" evidence="8">
    <location>
        <position position="224"/>
    </location>
</feature>
<dbReference type="Gene3D" id="3.40.1190.10">
    <property type="entry name" value="Mur-like, catalytic domain"/>
    <property type="match status" value="1"/>
</dbReference>
<dbReference type="Gene3D" id="3.40.1390.10">
    <property type="entry name" value="MurE/MurF, N-terminal domain"/>
    <property type="match status" value="1"/>
</dbReference>
<dbReference type="SUPFAM" id="SSF53244">
    <property type="entry name" value="MurD-like peptide ligases, peptide-binding domain"/>
    <property type="match status" value="1"/>
</dbReference>
<evidence type="ECO:0000256" key="6">
    <source>
        <dbReference type="ARBA" id="ARBA00023306"/>
    </source>
</evidence>
<evidence type="ECO:0000313" key="13">
    <source>
        <dbReference type="EMBL" id="MBC6000017.1"/>
    </source>
</evidence>
<evidence type="ECO:0000256" key="2">
    <source>
        <dbReference type="ARBA" id="ARBA00005898"/>
    </source>
</evidence>
<name>A0A923NG64_9FIRM</name>
<keyword evidence="8 13" id="KW-0436">Ligase</keyword>
<evidence type="ECO:0000256" key="1">
    <source>
        <dbReference type="ARBA" id="ARBA00004752"/>
    </source>
</evidence>
<feature type="binding site" evidence="8">
    <location>
        <begin position="113"/>
        <end position="119"/>
    </location>
    <ligand>
        <name>ATP</name>
        <dbReference type="ChEBI" id="CHEBI:30616"/>
    </ligand>
</feature>
<dbReference type="InterPro" id="IPR005761">
    <property type="entry name" value="UDP-N-AcMur-Glu-dNH2Pim_ligase"/>
</dbReference>
<dbReference type="InterPro" id="IPR036565">
    <property type="entry name" value="Mur-like_cat_sf"/>
</dbReference>
<dbReference type="GO" id="GO:0071555">
    <property type="term" value="P:cell wall organization"/>
    <property type="evidence" value="ECO:0007669"/>
    <property type="project" value="UniProtKB-KW"/>
</dbReference>
<evidence type="ECO:0000259" key="12">
    <source>
        <dbReference type="Pfam" id="PF08245"/>
    </source>
</evidence>
<organism evidence="13 14">
    <name type="scientific">Lentihominibacter faecis</name>
    <dbReference type="NCBI Taxonomy" id="2764712"/>
    <lineage>
        <taxon>Bacteria</taxon>
        <taxon>Bacillati</taxon>
        <taxon>Bacillota</taxon>
        <taxon>Clostridia</taxon>
        <taxon>Peptostreptococcales</taxon>
        <taxon>Anaerovoracaceae</taxon>
        <taxon>Lentihominibacter</taxon>
    </lineage>
</organism>
<keyword evidence="3 8" id="KW-0132">Cell division</keyword>
<keyword evidence="8" id="KW-0547">Nucleotide-binding</keyword>
<keyword evidence="8" id="KW-0963">Cytoplasm</keyword>
<feature type="domain" description="Mur ligase central" evidence="12">
    <location>
        <begin position="112"/>
        <end position="312"/>
    </location>
</feature>
<dbReference type="Pfam" id="PF01225">
    <property type="entry name" value="Mur_ligase"/>
    <property type="match status" value="1"/>
</dbReference>
<feature type="binding site" evidence="8">
    <location>
        <position position="182"/>
    </location>
    <ligand>
        <name>UDP-N-acetyl-alpha-D-muramoyl-L-alanyl-D-glutamate</name>
        <dbReference type="ChEBI" id="CHEBI:83900"/>
    </ligand>
</feature>
<keyword evidence="8" id="KW-0067">ATP-binding</keyword>
<evidence type="ECO:0000256" key="9">
    <source>
        <dbReference type="RuleBase" id="RU004135"/>
    </source>
</evidence>
<comment type="cofactor">
    <cofactor evidence="8">
        <name>Mg(2+)</name>
        <dbReference type="ChEBI" id="CHEBI:18420"/>
    </cofactor>
</comment>
<comment type="pathway">
    <text evidence="1 8 9">Cell wall biogenesis; peptidoglycan biosynthesis.</text>
</comment>
<evidence type="ECO:0000256" key="7">
    <source>
        <dbReference type="ARBA" id="ARBA00023316"/>
    </source>
</evidence>
<dbReference type="NCBIfam" id="TIGR01085">
    <property type="entry name" value="murE"/>
    <property type="match status" value="1"/>
</dbReference>
<comment type="function">
    <text evidence="8">Catalyzes the addition of meso-diaminopimelic acid to the nucleotide precursor UDP-N-acetylmuramoyl-L-alanyl-D-glutamate (UMAG) in the biosynthesis of bacterial cell-wall peptidoglycan.</text>
</comment>
<feature type="binding site" evidence="8">
    <location>
        <position position="154"/>
    </location>
    <ligand>
        <name>UDP-N-acetyl-alpha-D-muramoyl-L-alanyl-D-glutamate</name>
        <dbReference type="ChEBI" id="CHEBI:83900"/>
    </ligand>
</feature>
<comment type="subcellular location">
    <subcellularLocation>
        <location evidence="8 9">Cytoplasm</location>
    </subcellularLocation>
</comment>
<dbReference type="PANTHER" id="PTHR23135">
    <property type="entry name" value="MUR LIGASE FAMILY MEMBER"/>
    <property type="match status" value="1"/>
</dbReference>
<feature type="short sequence motif" description="Meso-diaminopimelate recognition motif" evidence="8">
    <location>
        <begin position="407"/>
        <end position="410"/>
    </location>
</feature>
<dbReference type="Pfam" id="PF02875">
    <property type="entry name" value="Mur_ligase_C"/>
    <property type="match status" value="1"/>
</dbReference>
<dbReference type="RefSeq" id="WP_249287372.1">
    <property type="nucleotide sequence ID" value="NZ_JACRWC010000105.1"/>
</dbReference>
<comment type="caution">
    <text evidence="13">The sequence shown here is derived from an EMBL/GenBank/DDBJ whole genome shotgun (WGS) entry which is preliminary data.</text>
</comment>
<dbReference type="GO" id="GO:0009252">
    <property type="term" value="P:peptidoglycan biosynthetic process"/>
    <property type="evidence" value="ECO:0007669"/>
    <property type="project" value="UniProtKB-UniRule"/>
</dbReference>
<feature type="binding site" evidence="8">
    <location>
        <position position="459"/>
    </location>
    <ligand>
        <name>meso-2,6-diaminopimelate</name>
        <dbReference type="ChEBI" id="CHEBI:57791"/>
    </ligand>
</feature>
<evidence type="ECO:0000256" key="3">
    <source>
        <dbReference type="ARBA" id="ARBA00022618"/>
    </source>
</evidence>
<evidence type="ECO:0000259" key="10">
    <source>
        <dbReference type="Pfam" id="PF01225"/>
    </source>
</evidence>
<keyword evidence="4 8" id="KW-0133">Cell shape</keyword>
<dbReference type="GO" id="GO:0008360">
    <property type="term" value="P:regulation of cell shape"/>
    <property type="evidence" value="ECO:0007669"/>
    <property type="project" value="UniProtKB-KW"/>
</dbReference>
<sequence length="500" mass="55214">MKTSDLCEKIEYRLLQGSMDTEVTDVIYDSRKVTEGTMFVCMVGAVTDGHKYIPDAVEKGAGVIVAEREEACKGVPPEVAVILVESARHALAYLSAAYFDYPAKKLTTIGLTGTKGKTTTTYIIQDVLRQAGRKAGLIGTIATVIGETSIPARNTTPESYEIHKAMAAMVDAGCQYMVMEVSSQGLKFDRTAGIEFDYGIFTNLSEDHIGPTEHPDFADYLACKRRLFRQCRIGIINADDPYAQQILEGSTCEVKTFSAEKKADLMASDIRFLNEDGRLGMHFKASGMMNCDAKIHIPGRFSVYNALATMVVCHELGIPDDAVLAGLEDVQVKGRVEMIPISKKFNVIIDYAHNDVSTRSVLKTLREYDPGRIVAVFGCGGNRSKVRRYDIGEAAGELADLCILTSDNPRFEKVEDINNDIKVGLAKHDAAYIEINDRREAIAYAITHALPGDMIILLGKGHETYVEIEGVKHHFSEHEVVREIAEDIRAGRRKMEHMTL</sequence>
<dbReference type="EC" id="6.3.2.13" evidence="8"/>
<dbReference type="InterPro" id="IPR035911">
    <property type="entry name" value="MurE/MurF_N"/>
</dbReference>
<keyword evidence="7 8" id="KW-0961">Cell wall biogenesis/degradation</keyword>
<reference evidence="13" key="1">
    <citation type="submission" date="2020-08" db="EMBL/GenBank/DDBJ databases">
        <authorList>
            <person name="Liu C."/>
            <person name="Sun Q."/>
        </authorList>
    </citation>
    <scope>NUCLEOTIDE SEQUENCE</scope>
    <source>
        <strain evidence="13">BX16</strain>
    </source>
</reference>
<dbReference type="AlphaFoldDB" id="A0A923NG64"/>
<dbReference type="GO" id="GO:0051301">
    <property type="term" value="P:cell division"/>
    <property type="evidence" value="ECO:0007669"/>
    <property type="project" value="UniProtKB-KW"/>
</dbReference>